<dbReference type="NCBIfam" id="TIGR02595">
    <property type="entry name" value="PEP_CTERM"/>
    <property type="match status" value="1"/>
</dbReference>
<keyword evidence="4" id="KW-1185">Reference proteome</keyword>
<evidence type="ECO:0000259" key="2">
    <source>
        <dbReference type="Pfam" id="PF07589"/>
    </source>
</evidence>
<evidence type="ECO:0000256" key="1">
    <source>
        <dbReference type="SAM" id="SignalP"/>
    </source>
</evidence>
<comment type="caution">
    <text evidence="3">The sequence shown here is derived from an EMBL/GenBank/DDBJ whole genome shotgun (WGS) entry which is preliminary data.</text>
</comment>
<sequence length="258" mass="27059">MLTSSPRTFRRTSLSLLLSGLLLAGSGQAQTVVFSSNFDAASLPSQFNPGSDAALTGVQGFAGLGPLGYQFGGSFLRSATGNTITLTLQGLPSHSELNLGFLFAAIDSLDGSGSFPSGDYFHITLDGQTLFRESFANADPSQIQSYVPPPGVELARHQDLGFGGPGGWYTDSAYNLAADPRFMHIAHSGATASFSFLIEGQGIQPLSDESWAMDNLVVSVNAVPEPASAGLLALGLLCLSRLRKCRPHRPCKPMTSSA</sequence>
<dbReference type="InterPro" id="IPR013424">
    <property type="entry name" value="Ice-binding_C"/>
</dbReference>
<keyword evidence="1" id="KW-0732">Signal</keyword>
<accession>A0A840L6U2</accession>
<dbReference type="EMBL" id="JACHLP010000001">
    <property type="protein sequence ID" value="MBB4841938.1"/>
    <property type="molecule type" value="Genomic_DNA"/>
</dbReference>
<feature type="signal peptide" evidence="1">
    <location>
        <begin position="1"/>
        <end position="29"/>
    </location>
</feature>
<organism evidence="3 4">
    <name type="scientific">Roseateles oligotrophus</name>
    <dbReference type="NCBI Taxonomy" id="1769250"/>
    <lineage>
        <taxon>Bacteria</taxon>
        <taxon>Pseudomonadati</taxon>
        <taxon>Pseudomonadota</taxon>
        <taxon>Betaproteobacteria</taxon>
        <taxon>Burkholderiales</taxon>
        <taxon>Sphaerotilaceae</taxon>
        <taxon>Roseateles</taxon>
    </lineage>
</organism>
<evidence type="ECO:0000313" key="3">
    <source>
        <dbReference type="EMBL" id="MBB4841938.1"/>
    </source>
</evidence>
<proteinExistence type="predicted"/>
<gene>
    <name evidence="3" type="ORF">HNP55_000433</name>
</gene>
<evidence type="ECO:0000313" key="4">
    <source>
        <dbReference type="Proteomes" id="UP000562027"/>
    </source>
</evidence>
<protein>
    <recommendedName>
        <fullName evidence="2">Ice-binding protein C-terminal domain-containing protein</fullName>
    </recommendedName>
</protein>
<name>A0A840L6U2_9BURK</name>
<dbReference type="Pfam" id="PF07589">
    <property type="entry name" value="PEP-CTERM"/>
    <property type="match status" value="1"/>
</dbReference>
<dbReference type="AlphaFoldDB" id="A0A840L6U2"/>
<feature type="domain" description="Ice-binding protein C-terminal" evidence="2">
    <location>
        <begin position="222"/>
        <end position="244"/>
    </location>
</feature>
<reference evidence="3 4" key="1">
    <citation type="submission" date="2020-08" db="EMBL/GenBank/DDBJ databases">
        <title>Functional genomics of gut bacteria from endangered species of beetles.</title>
        <authorList>
            <person name="Carlos-Shanley C."/>
        </authorList>
    </citation>
    <scope>NUCLEOTIDE SEQUENCE [LARGE SCALE GENOMIC DNA]</scope>
    <source>
        <strain evidence="3 4">S00239</strain>
    </source>
</reference>
<dbReference type="Proteomes" id="UP000562027">
    <property type="component" value="Unassembled WGS sequence"/>
</dbReference>
<dbReference type="RefSeq" id="WP_184295732.1">
    <property type="nucleotide sequence ID" value="NZ_JACHLP010000001.1"/>
</dbReference>
<feature type="chain" id="PRO_5032348637" description="Ice-binding protein C-terminal domain-containing protein" evidence="1">
    <location>
        <begin position="30"/>
        <end position="258"/>
    </location>
</feature>